<dbReference type="SMART" id="SM00418">
    <property type="entry name" value="HTH_ARSR"/>
    <property type="match status" value="1"/>
</dbReference>
<gene>
    <name evidence="3" type="ORF">ENM84_00790</name>
    <name evidence="2" type="ORF">ENV02_04350</name>
</gene>
<dbReference type="InterPro" id="IPR001845">
    <property type="entry name" value="HTH_ArsR_DNA-bd_dom"/>
</dbReference>
<feature type="domain" description="HTH arsR-type" evidence="1">
    <location>
        <begin position="30"/>
        <end position="101"/>
    </location>
</feature>
<name>A0A7C5TF54_9CREN</name>
<accession>A0A7C5TF54</accession>
<proteinExistence type="predicted"/>
<evidence type="ECO:0000313" key="2">
    <source>
        <dbReference type="EMBL" id="HGV67029.1"/>
    </source>
</evidence>
<dbReference type="CDD" id="cd00090">
    <property type="entry name" value="HTH_ARSR"/>
    <property type="match status" value="1"/>
</dbReference>
<dbReference type="Pfam" id="PF01022">
    <property type="entry name" value="HTH_5"/>
    <property type="match status" value="1"/>
</dbReference>
<dbReference type="EMBL" id="DRZI01000025">
    <property type="protein sequence ID" value="HHP81178.1"/>
    <property type="molecule type" value="Genomic_DNA"/>
</dbReference>
<dbReference type="SUPFAM" id="SSF46785">
    <property type="entry name" value="Winged helix' DNA-binding domain"/>
    <property type="match status" value="1"/>
</dbReference>
<dbReference type="AlphaFoldDB" id="A0A7C5TF54"/>
<evidence type="ECO:0000259" key="1">
    <source>
        <dbReference type="SMART" id="SM00418"/>
    </source>
</evidence>
<dbReference type="GO" id="GO:0003700">
    <property type="term" value="F:DNA-binding transcription factor activity"/>
    <property type="evidence" value="ECO:0007669"/>
    <property type="project" value="InterPro"/>
</dbReference>
<dbReference type="InterPro" id="IPR036388">
    <property type="entry name" value="WH-like_DNA-bd_sf"/>
</dbReference>
<dbReference type="EMBL" id="DTET01000229">
    <property type="protein sequence ID" value="HGV67029.1"/>
    <property type="molecule type" value="Genomic_DNA"/>
</dbReference>
<dbReference type="Gene3D" id="1.10.10.10">
    <property type="entry name" value="Winged helix-like DNA-binding domain superfamily/Winged helix DNA-binding domain"/>
    <property type="match status" value="1"/>
</dbReference>
<comment type="caution">
    <text evidence="3">The sequence shown here is derived from an EMBL/GenBank/DDBJ whole genome shotgun (WGS) entry which is preliminary data.</text>
</comment>
<protein>
    <submittedName>
        <fullName evidence="3">Transcriptional regulator</fullName>
    </submittedName>
</protein>
<reference evidence="3" key="1">
    <citation type="journal article" date="2020" name="mSystems">
        <title>Genome- and Community-Level Interaction Insights into Carbon Utilization and Element Cycling Functions of Hydrothermarchaeota in Hydrothermal Sediment.</title>
        <authorList>
            <person name="Zhou Z."/>
            <person name="Liu Y."/>
            <person name="Xu W."/>
            <person name="Pan J."/>
            <person name="Luo Z.H."/>
            <person name="Li M."/>
        </authorList>
    </citation>
    <scope>NUCLEOTIDE SEQUENCE [LARGE SCALE GENOMIC DNA]</scope>
    <source>
        <strain evidence="3">SpSt-1121</strain>
        <strain evidence="2">SpSt-721</strain>
    </source>
</reference>
<evidence type="ECO:0000313" key="3">
    <source>
        <dbReference type="EMBL" id="HHP81178.1"/>
    </source>
</evidence>
<sequence>MTQNYVARLKLLSIPKEYPEIDLIRMINYRAFESCVNNELRCVIMSLMARGMVLASDIANAINMSRTAIYRHLHSLRRNGLAVYRDGRFYVAARLFLVYDTSLNNDGSINLTIHSNKGGFVDENLGFVFVKGELCRCDVCAVKDECLSAVKGLAKRLDVKIRSEKPLEAFKEIVIEIVKRDVIHIVKDGYLIVKTPEEIEEQSISGS</sequence>
<dbReference type="InterPro" id="IPR011991">
    <property type="entry name" value="ArsR-like_HTH"/>
</dbReference>
<organism evidence="3">
    <name type="scientific">Ignisphaera aggregans</name>
    <dbReference type="NCBI Taxonomy" id="334771"/>
    <lineage>
        <taxon>Archaea</taxon>
        <taxon>Thermoproteota</taxon>
        <taxon>Thermoprotei</taxon>
        <taxon>Desulfurococcales</taxon>
        <taxon>Desulfurococcaceae</taxon>
        <taxon>Ignisphaera</taxon>
    </lineage>
</organism>
<dbReference type="InterPro" id="IPR036390">
    <property type="entry name" value="WH_DNA-bd_sf"/>
</dbReference>